<comment type="subcellular location">
    <subcellularLocation>
        <location evidence="1">Membrane</location>
        <topology evidence="1">Multi-pass membrane protein</topology>
    </subcellularLocation>
</comment>
<dbReference type="PANTHER" id="PTHR43394">
    <property type="entry name" value="ATP-DEPENDENT PERMEASE MDL1, MITOCHONDRIAL"/>
    <property type="match status" value="1"/>
</dbReference>
<dbReference type="PROSITE" id="PS50893">
    <property type="entry name" value="ABC_TRANSPORTER_2"/>
    <property type="match status" value="2"/>
</dbReference>
<keyword evidence="14" id="KW-1185">Reference proteome</keyword>
<comment type="similarity">
    <text evidence="2">Belongs to the ABC transporter superfamily. ABCB family. Multidrug resistance exporter (TC 3.A.1.201) subfamily.</text>
</comment>
<feature type="domain" description="ABC transmembrane type-1" evidence="12">
    <location>
        <begin position="805"/>
        <end position="1101"/>
    </location>
</feature>
<evidence type="ECO:0000256" key="10">
    <source>
        <dbReference type="SAM" id="Phobius"/>
    </source>
</evidence>
<dbReference type="GO" id="GO:0005743">
    <property type="term" value="C:mitochondrial inner membrane"/>
    <property type="evidence" value="ECO:0007669"/>
    <property type="project" value="TreeGrafter"/>
</dbReference>
<feature type="transmembrane region" description="Helical" evidence="10">
    <location>
        <begin position="1037"/>
        <end position="1060"/>
    </location>
</feature>
<dbReference type="InterPro" id="IPR003439">
    <property type="entry name" value="ABC_transporter-like_ATP-bd"/>
</dbReference>
<evidence type="ECO:0000259" key="11">
    <source>
        <dbReference type="PROSITE" id="PS50893"/>
    </source>
</evidence>
<feature type="transmembrane region" description="Helical" evidence="10">
    <location>
        <begin position="342"/>
        <end position="361"/>
    </location>
</feature>
<evidence type="ECO:0000313" key="13">
    <source>
        <dbReference type="EMBL" id="KAL0479386.1"/>
    </source>
</evidence>
<dbReference type="InterPro" id="IPR011527">
    <property type="entry name" value="ABC1_TM_dom"/>
</dbReference>
<proteinExistence type="inferred from homology"/>
<evidence type="ECO:0000256" key="9">
    <source>
        <dbReference type="SAM" id="MobiDB-lite"/>
    </source>
</evidence>
<keyword evidence="5" id="KW-0547">Nucleotide-binding</keyword>
<evidence type="ECO:0000313" key="14">
    <source>
        <dbReference type="Proteomes" id="UP001431209"/>
    </source>
</evidence>
<dbReference type="InterPro" id="IPR039421">
    <property type="entry name" value="Type_1_exporter"/>
</dbReference>
<comment type="caution">
    <text evidence="13">The sequence shown here is derived from an EMBL/GenBank/DDBJ whole genome shotgun (WGS) entry which is preliminary data.</text>
</comment>
<keyword evidence="3" id="KW-0813">Transport</keyword>
<evidence type="ECO:0000256" key="7">
    <source>
        <dbReference type="ARBA" id="ARBA00022989"/>
    </source>
</evidence>
<dbReference type="GO" id="GO:0016887">
    <property type="term" value="F:ATP hydrolysis activity"/>
    <property type="evidence" value="ECO:0007669"/>
    <property type="project" value="InterPro"/>
</dbReference>
<dbReference type="CDD" id="cd18577">
    <property type="entry name" value="ABC_6TM_Pgp_ABCB1_D1_like"/>
    <property type="match status" value="2"/>
</dbReference>
<evidence type="ECO:0000256" key="4">
    <source>
        <dbReference type="ARBA" id="ARBA00022692"/>
    </source>
</evidence>
<dbReference type="Pfam" id="PF00664">
    <property type="entry name" value="ABC_membrane"/>
    <property type="match status" value="2"/>
</dbReference>
<name>A0AAW2YR21_9EUKA</name>
<dbReference type="GO" id="GO:0005524">
    <property type="term" value="F:ATP binding"/>
    <property type="evidence" value="ECO:0007669"/>
    <property type="project" value="UniProtKB-KW"/>
</dbReference>
<dbReference type="FunFam" id="3.40.50.300:FF:000205">
    <property type="entry name" value="ABC transporter B family member 4"/>
    <property type="match status" value="1"/>
</dbReference>
<feature type="transmembrane region" description="Helical" evidence="10">
    <location>
        <begin position="792"/>
        <end position="825"/>
    </location>
</feature>
<sequence>MTHTLDEVKSVSEIYKEEAEEIKSAIPNQSGQTEISHVQPVADVVEEKIALADEKKFVDPQDPKISTPLRLIPLVGLDWILVILGFLCFAAMGVMPIIFFFVLGDLIGALSNSSDVEATRRVVNETALKMTYIAIGAFFAALLGKAFLGTAAQRIAIRIKSYYFHSIVKQEIGFFDMNSTGQMIKTLSEDVAKLTTVFDIDLMNLAQSGGQSLLGFIMALVTSYEVGLLGFTSLPLMFVLVVGSAIAMDLLAKRSSKQLSKSVSTVNEVLSSMRTVRSMAGEDKELKRYSNEIGAASTTGVISAVCNAVSSSLIVFFVWGAIGLAFWWAGRLLEADRLSINNLIKMWGFMVITVTGLQSLLNNIPNVVKAQSSIVSLLSVIYRKPAIPYAGGAKIDNIRGHIVFDNVTFRYPSRPKIAVLKNFSLDMQPGKSVALVGQSGSGKSTIVGLVEKWYEPEQGTITIDGIDLKTIDSQWLHRHVGIVSQEPTLFATTIAKNITYAVDTINYNTRRLLRRDDPNITDQELESKMIPTSQETIEAAAKSANAHDFIVKLPEAYNTVLGERGISLSGGQKQRIAIARSVLQNPSILLLDEATSALDTKSESLVQDALEKLMVGRTTIVVAHRLTTVQNCDQIVVMKQGVVVEQGTHMQLIDKPNGYYNALATKQKNFGKKSHSHGDQPSSSSQHGGDDEKSDLDTSSSSSQDKSTDQLVPQESITTTYTSPTTLEPDQLVQNIDASIQPQSVNEPQLSKRKKLSKKKQAKQRLKKSDDFSNAEEIQDVHEPKVKSFLPIFALFGLDVLCIPLFCLGAAGVGATPIVCMLIFGRITNKVVPARNDDGSLIPFPPGYSVAAGLAQEASHLAIIAACACACQFSNYFFSNYASERFATRVKRHMFKNALQQEMGYFDIVKGGRLLAIFSEDVYNIKDGFTSRLANVSQNMSQFVVGVILAMITSWQMSLIMLGTSLGTTFLTICITHGFVVHFQKQFAKHSGSAMVTATEVIGAMRTVRSMAGEDREMRRFDQDADRAMKSAIGSTIAASISFGIVLFCVWAVTALAQWYGGNLLAQGTLPASALTQVTGNMTFAIIGLSLAMIEFGNVSKAFQSSVNVLKIAARKSQIPLRGGVKLEGGIQGNVDLENVDFAYPSRPNVTVMKNFSLKISRGQHVALVGESGSGKSTITGLIERFYDPISGVVKVDGVDLRTVDPEWLHKNVAIVTQEPVLFATSIRNNITYAVGHDAVTFDQVQQAAKAANAHDFIMTLPDAYDTMIGERGVSMSGGQKQRIAIARAMLQNASLLLLDEATSALDTEAESLVQAALDKLMLGRTTIVIAHRLSTIQDCDVIVVMRSGEIVEKGNHAELIAKKGAYFKLAQKQMAFGGGDDAGGIKVEITEND</sequence>
<feature type="compositionally biased region" description="Basic residues" evidence="9">
    <location>
        <begin position="751"/>
        <end position="766"/>
    </location>
</feature>
<organism evidence="13 14">
    <name type="scientific">Acrasis kona</name>
    <dbReference type="NCBI Taxonomy" id="1008807"/>
    <lineage>
        <taxon>Eukaryota</taxon>
        <taxon>Discoba</taxon>
        <taxon>Heterolobosea</taxon>
        <taxon>Tetramitia</taxon>
        <taxon>Eutetramitia</taxon>
        <taxon>Acrasidae</taxon>
        <taxon>Acrasis</taxon>
    </lineage>
</organism>
<feature type="compositionally biased region" description="Low complexity" evidence="9">
    <location>
        <begin position="697"/>
        <end position="711"/>
    </location>
</feature>
<evidence type="ECO:0000256" key="8">
    <source>
        <dbReference type="ARBA" id="ARBA00023136"/>
    </source>
</evidence>
<dbReference type="EMBL" id="JAOPGA020000552">
    <property type="protein sequence ID" value="KAL0479386.1"/>
    <property type="molecule type" value="Genomic_DNA"/>
</dbReference>
<keyword evidence="6" id="KW-0067">ATP-binding</keyword>
<dbReference type="InterPro" id="IPR036640">
    <property type="entry name" value="ABC1_TM_sf"/>
</dbReference>
<feature type="region of interest" description="Disordered" evidence="9">
    <location>
        <begin position="669"/>
        <end position="726"/>
    </location>
</feature>
<feature type="transmembrane region" description="Helical" evidence="10">
    <location>
        <begin position="79"/>
        <end position="110"/>
    </location>
</feature>
<feature type="domain" description="ABC transporter" evidence="11">
    <location>
        <begin position="402"/>
        <end position="665"/>
    </location>
</feature>
<keyword evidence="4 10" id="KW-0812">Transmembrane</keyword>
<feature type="transmembrane region" description="Helical" evidence="10">
    <location>
        <begin position="959"/>
        <end position="981"/>
    </location>
</feature>
<dbReference type="InterPro" id="IPR027417">
    <property type="entry name" value="P-loop_NTPase"/>
</dbReference>
<dbReference type="InterPro" id="IPR003593">
    <property type="entry name" value="AAA+_ATPase"/>
</dbReference>
<dbReference type="PROSITE" id="PS00211">
    <property type="entry name" value="ABC_TRANSPORTER_1"/>
    <property type="match status" value="2"/>
</dbReference>
<dbReference type="Proteomes" id="UP001431209">
    <property type="component" value="Unassembled WGS sequence"/>
</dbReference>
<feature type="transmembrane region" description="Helical" evidence="10">
    <location>
        <begin position="130"/>
        <end position="148"/>
    </location>
</feature>
<dbReference type="SUPFAM" id="SSF52540">
    <property type="entry name" value="P-loop containing nucleoside triphosphate hydrolases"/>
    <property type="match status" value="2"/>
</dbReference>
<dbReference type="SMART" id="SM00382">
    <property type="entry name" value="AAA"/>
    <property type="match status" value="2"/>
</dbReference>
<feature type="transmembrane region" description="Helical" evidence="10">
    <location>
        <begin position="226"/>
        <end position="248"/>
    </location>
</feature>
<dbReference type="GO" id="GO:0090374">
    <property type="term" value="P:oligopeptide export from mitochondrion"/>
    <property type="evidence" value="ECO:0007669"/>
    <property type="project" value="TreeGrafter"/>
</dbReference>
<dbReference type="PANTHER" id="PTHR43394:SF1">
    <property type="entry name" value="ATP-BINDING CASSETTE SUB-FAMILY B MEMBER 10, MITOCHONDRIAL"/>
    <property type="match status" value="1"/>
</dbReference>
<protein>
    <submittedName>
        <fullName evidence="13">ABC Transporter B family member</fullName>
    </submittedName>
</protein>
<dbReference type="InterPro" id="IPR017871">
    <property type="entry name" value="ABC_transporter-like_CS"/>
</dbReference>
<feature type="transmembrane region" description="Helical" evidence="10">
    <location>
        <begin position="933"/>
        <end position="953"/>
    </location>
</feature>
<dbReference type="FunFam" id="3.40.50.300:FF:000251">
    <property type="entry name" value="ABC transporter B family member 19"/>
    <property type="match status" value="1"/>
</dbReference>
<evidence type="ECO:0000256" key="3">
    <source>
        <dbReference type="ARBA" id="ARBA00022448"/>
    </source>
</evidence>
<accession>A0AAW2YR21</accession>
<keyword evidence="7 10" id="KW-1133">Transmembrane helix</keyword>
<dbReference type="CDD" id="cd03249">
    <property type="entry name" value="ABC_MTABC3_MDL1_MDL2"/>
    <property type="match status" value="2"/>
</dbReference>
<feature type="domain" description="ABC transporter" evidence="11">
    <location>
        <begin position="1135"/>
        <end position="1373"/>
    </location>
</feature>
<dbReference type="SUPFAM" id="SSF90123">
    <property type="entry name" value="ABC transporter transmembrane region"/>
    <property type="match status" value="2"/>
</dbReference>
<evidence type="ECO:0000256" key="5">
    <source>
        <dbReference type="ARBA" id="ARBA00022741"/>
    </source>
</evidence>
<dbReference type="Pfam" id="PF00005">
    <property type="entry name" value="ABC_tran"/>
    <property type="match status" value="2"/>
</dbReference>
<reference evidence="13 14" key="1">
    <citation type="submission" date="2024-03" db="EMBL/GenBank/DDBJ databases">
        <title>The Acrasis kona genome and developmental transcriptomes reveal deep origins of eukaryotic multicellular pathways.</title>
        <authorList>
            <person name="Sheikh S."/>
            <person name="Fu C.-J."/>
            <person name="Brown M.W."/>
            <person name="Baldauf S.L."/>
        </authorList>
    </citation>
    <scope>NUCLEOTIDE SEQUENCE [LARGE SCALE GENOMIC DNA]</scope>
    <source>
        <strain evidence="13 14">ATCC MYA-3509</strain>
    </source>
</reference>
<dbReference type="Gene3D" id="3.40.50.300">
    <property type="entry name" value="P-loop containing nucleotide triphosphate hydrolases"/>
    <property type="match status" value="2"/>
</dbReference>
<feature type="transmembrane region" description="Helical" evidence="10">
    <location>
        <begin position="1072"/>
        <end position="1094"/>
    </location>
</feature>
<feature type="region of interest" description="Disordered" evidence="9">
    <location>
        <begin position="740"/>
        <end position="774"/>
    </location>
</feature>
<dbReference type="Gene3D" id="1.20.1560.10">
    <property type="entry name" value="ABC transporter type 1, transmembrane domain"/>
    <property type="match status" value="2"/>
</dbReference>
<feature type="transmembrane region" description="Helical" evidence="10">
    <location>
        <begin position="308"/>
        <end position="330"/>
    </location>
</feature>
<keyword evidence="8 10" id="KW-0472">Membrane</keyword>
<evidence type="ECO:0000259" key="12">
    <source>
        <dbReference type="PROSITE" id="PS50929"/>
    </source>
</evidence>
<gene>
    <name evidence="13" type="ORF">AKO1_007579</name>
</gene>
<evidence type="ECO:0000256" key="6">
    <source>
        <dbReference type="ARBA" id="ARBA00022840"/>
    </source>
</evidence>
<dbReference type="GO" id="GO:0015421">
    <property type="term" value="F:ABC-type oligopeptide transporter activity"/>
    <property type="evidence" value="ECO:0007669"/>
    <property type="project" value="TreeGrafter"/>
</dbReference>
<dbReference type="PROSITE" id="PS50929">
    <property type="entry name" value="ABC_TM1F"/>
    <property type="match status" value="2"/>
</dbReference>
<feature type="domain" description="ABC transmembrane type-1" evidence="12">
    <location>
        <begin position="83"/>
        <end position="369"/>
    </location>
</feature>
<evidence type="ECO:0000256" key="2">
    <source>
        <dbReference type="ARBA" id="ARBA00007577"/>
    </source>
</evidence>
<evidence type="ECO:0000256" key="1">
    <source>
        <dbReference type="ARBA" id="ARBA00004141"/>
    </source>
</evidence>